<dbReference type="GO" id="GO:0015074">
    <property type="term" value="P:DNA integration"/>
    <property type="evidence" value="ECO:0007669"/>
    <property type="project" value="InterPro"/>
</dbReference>
<keyword evidence="1" id="KW-0233">DNA recombination</keyword>
<dbReference type="Gene3D" id="1.10.443.10">
    <property type="entry name" value="Intergrase catalytic core"/>
    <property type="match status" value="1"/>
</dbReference>
<evidence type="ECO:0000256" key="2">
    <source>
        <dbReference type="SAM" id="MobiDB-lite"/>
    </source>
</evidence>
<protein>
    <submittedName>
        <fullName evidence="3">Uncharacterized protein</fullName>
    </submittedName>
</protein>
<feature type="compositionally biased region" description="Basic and acidic residues" evidence="2">
    <location>
        <begin position="1"/>
        <end position="11"/>
    </location>
</feature>
<dbReference type="SUPFAM" id="SSF56349">
    <property type="entry name" value="DNA breaking-rejoining enzymes"/>
    <property type="match status" value="1"/>
</dbReference>
<dbReference type="GO" id="GO:0006310">
    <property type="term" value="P:DNA recombination"/>
    <property type="evidence" value="ECO:0007669"/>
    <property type="project" value="UniProtKB-KW"/>
</dbReference>
<dbReference type="InterPro" id="IPR013762">
    <property type="entry name" value="Integrase-like_cat_sf"/>
</dbReference>
<sequence length="539" mass="60484">MTFQETQRRPDGATIDKSCVDDTRLPGPAPSTDPDGLDLTLEEARAMSPEEFRQVFGVEGLDGLPRVGPGLLEKAPRGCQLYLRLRRASRTPGGRGARTDSIELVVRTAQYALPAAGIGMVVRPSCIGLATTDWDEAALKALIMLARKQGRRRRASTWPIERIQSLLCAKVLDTYVDVFLAGPRPLDAAGRPKRSIDNTIYSIRAFQKAFPDLQVGDFGNWINKGYAQRTPDRSPHTRRGDLYAVWKGLKEGLAHLGVPRGLAPGLRIEDPGRLPKVAWTPGVLDRLRAAADRYPWEADGTPRPIVLADGFVYPHSMAVRSWKHREYWRRAIELLPYTGTRVGRLPLTRWVGPEVEPMDGLPLPRADRPWIEVQDDAIWFHRDGESRVDSNKRRGPVQIAKELEPVVRRWFEEDAAKGFEFVFHKPDGSRHYHRQFSWETFKNIVRDAGVNPEMSPHWFKDLFVELCDSAGMPREEAAAAADTSTRTLERKYGPALRKALLRRAAEGITQGPWRERASSKTAVADRFAAARARRLGGTS</sequence>
<dbReference type="GO" id="GO:0003677">
    <property type="term" value="F:DNA binding"/>
    <property type="evidence" value="ECO:0007669"/>
    <property type="project" value="InterPro"/>
</dbReference>
<proteinExistence type="predicted"/>
<evidence type="ECO:0000256" key="1">
    <source>
        <dbReference type="ARBA" id="ARBA00023172"/>
    </source>
</evidence>
<dbReference type="EMBL" id="AP023091">
    <property type="protein sequence ID" value="BCE17817.1"/>
    <property type="molecule type" value="Genomic_DNA"/>
</dbReference>
<accession>A0A809WRB2</accession>
<reference evidence="3" key="1">
    <citation type="submission" date="2020-05" db="EMBL/GenBank/DDBJ databases">
        <title>Complete genome sequence of Bradyrhizobium diazoefficiens XF1 isolated from soybean nodule.</title>
        <authorList>
            <person name="Noda R."/>
            <person name="Kakizaki K."/>
            <person name="Minamisawa K."/>
        </authorList>
    </citation>
    <scope>NUCLEOTIDE SEQUENCE</scope>
    <source>
        <strain evidence="3">XF1</strain>
    </source>
</reference>
<dbReference type="AlphaFoldDB" id="A0A809WRB2"/>
<dbReference type="InterPro" id="IPR011010">
    <property type="entry name" value="DNA_brk_join_enz"/>
</dbReference>
<gene>
    <name evidence="3" type="ORF">XF1B_04980</name>
</gene>
<name>A0A809WRB2_9BRAD</name>
<organism evidence="3">
    <name type="scientific">Bradyrhizobium diazoefficiens</name>
    <dbReference type="NCBI Taxonomy" id="1355477"/>
    <lineage>
        <taxon>Bacteria</taxon>
        <taxon>Pseudomonadati</taxon>
        <taxon>Pseudomonadota</taxon>
        <taxon>Alphaproteobacteria</taxon>
        <taxon>Hyphomicrobiales</taxon>
        <taxon>Nitrobacteraceae</taxon>
        <taxon>Bradyrhizobium</taxon>
    </lineage>
</organism>
<evidence type="ECO:0000313" key="3">
    <source>
        <dbReference type="EMBL" id="BCE17817.1"/>
    </source>
</evidence>
<feature type="region of interest" description="Disordered" evidence="2">
    <location>
        <begin position="1"/>
        <end position="36"/>
    </location>
</feature>